<reference evidence="3" key="1">
    <citation type="submission" date="2016-03" db="EMBL/GenBank/DDBJ databases">
        <authorList>
            <person name="Sibley D."/>
            <person name="Venepally P."/>
            <person name="Karamycheva S."/>
            <person name="Hadjithomas M."/>
            <person name="Khan A."/>
            <person name="Brunk B."/>
            <person name="Roos D."/>
            <person name="Caler E."/>
            <person name="Lorenzi H."/>
        </authorList>
    </citation>
    <scope>NUCLEOTIDE SEQUENCE [LARGE SCALE GENOMIC DNA]</scope>
    <source>
        <strain evidence="3">TgCatPRC2</strain>
    </source>
</reference>
<proteinExistence type="predicted"/>
<protein>
    <submittedName>
        <fullName evidence="2">Uncharacterized protein</fullName>
    </submittedName>
</protein>
<comment type="caution">
    <text evidence="2">The sequence shown here is derived from an EMBL/GenBank/DDBJ whole genome shotgun (WGS) entry which is preliminary data.</text>
</comment>
<dbReference type="Proteomes" id="UP000075225">
    <property type="component" value="Unassembled WGS sequence"/>
</dbReference>
<feature type="region of interest" description="Disordered" evidence="1">
    <location>
        <begin position="193"/>
        <end position="217"/>
    </location>
</feature>
<feature type="region of interest" description="Disordered" evidence="1">
    <location>
        <begin position="1221"/>
        <end position="1320"/>
    </location>
</feature>
<feature type="compositionally biased region" description="Basic and acidic residues" evidence="1">
    <location>
        <begin position="1237"/>
        <end position="1253"/>
    </location>
</feature>
<evidence type="ECO:0000313" key="3">
    <source>
        <dbReference type="Proteomes" id="UP000075225"/>
    </source>
</evidence>
<accession>A0A151HBK8</accession>
<feature type="compositionally biased region" description="Low complexity" evidence="1">
    <location>
        <begin position="725"/>
        <end position="770"/>
    </location>
</feature>
<feature type="region of interest" description="Disordered" evidence="1">
    <location>
        <begin position="721"/>
        <end position="770"/>
    </location>
</feature>
<feature type="compositionally biased region" description="Basic and acidic residues" evidence="1">
    <location>
        <begin position="277"/>
        <end position="289"/>
    </location>
</feature>
<feature type="compositionally biased region" description="Basic and acidic residues" evidence="1">
    <location>
        <begin position="1260"/>
        <end position="1320"/>
    </location>
</feature>
<dbReference type="VEuPathDB" id="ToxoDB:TGPRC2_282130"/>
<feature type="region of interest" description="Disordered" evidence="1">
    <location>
        <begin position="531"/>
        <end position="569"/>
    </location>
</feature>
<feature type="region of interest" description="Disordered" evidence="1">
    <location>
        <begin position="905"/>
        <end position="930"/>
    </location>
</feature>
<feature type="region of interest" description="Disordered" evidence="1">
    <location>
        <begin position="270"/>
        <end position="297"/>
    </location>
</feature>
<gene>
    <name evidence="2" type="ORF">TGPRC2_282130</name>
</gene>
<feature type="compositionally biased region" description="Basic and acidic residues" evidence="1">
    <location>
        <begin position="548"/>
        <end position="564"/>
    </location>
</feature>
<name>A0A151HBK8_TOXGO</name>
<feature type="compositionally biased region" description="Low complexity" evidence="1">
    <location>
        <begin position="536"/>
        <end position="547"/>
    </location>
</feature>
<dbReference type="OrthoDB" id="332697at2759"/>
<sequence>MSTLESRTWCTQPAGTLLARVRFSPGSSSFSKPNPAADSLSFFLRQSLCCVFRRGCNQRRECHEFECASAIDTALFAESVPGVVTSTQAYLSLEEVANAFKKSRDSVVLEGTLTPGTSDSAPAQTLEVSVYLSGLGALAAAKALRAAQEPAAFGDAFWQGDSSNHASSSVPVSFLLRVDVFASAPPLLFAKLKPVPPDSREASPPRHSSQGAPQQPAGVMTSEILSSYDGASVCSWLSGFALNAAPHVYSASLLLPLLLSVTPVDEVAESLQSSVEPRAESQRAGRTNEEGDDDLTQAKVSSEERLRLQVARLLKEKLMEQERRERVADEAPRRPGEILLLSPVRLFLSKDAKTGGANDLPGVSAQTLNLALTLPSLPRGEQGNPDQTEDPLLTAVDRSFASAAADDSTPQKVLLLVSVHLTPEPEDSGFSAAREVGEAEAESRGNSTSLSGKASAVEPACVQLSVNPLLLKNANAREVAALAAGGLPAANEVYVDGTRGASEEDSEEATTVDVTLAPGEDGISLIHLSLESMQTRSDPSPRSSLLSGRDDKTEDFGKKEEKNAAARKAQSRGDGLLFVELDDASPEESPQVLICQKPRKTCTEISSFHPAPSLTQGTLPDAYRAPLLLYQEERERSLSPFFFFPYLRRHLLLPLLLLPSGREAGASLEGEGEAENGMRGRSPSRRGLSVSVLLLFPSSIKGKTWNFRFGVLHPQRVTVGAKDTPSPASLLSPLLPSNTARRSSSSSLSYSPSSSPSSYPSSSSSSPSSTPSSSPSAPSFLWLFLLLFISSAAMLTAIKLVLYMDAARLSRPTSFLPSVFPVDLEGPVSASRSAVGASSAAGGRWRGLSSPTRGLEAAEQRGAFPSFALVEKQFCSPAALPPGETRLPLLPREEDDDALHRGDCVESGDSLERGDSVVGGDSSAWGSTAERRDPFCRGDDLVRLPSWEKKSIPRKGWSPLSLELQETSKKSCRLLPRMCRTSGTACGQAALQASVNAFMEFPAKQLPPRREGSWETPVWTACPADEVQKREEKPEEEFPFGGESSFFRAEETGRGEFPFHGERDQPSLLFEGEKDGRRGAVLNEPALFNSFFPNVEDGEKDAAEKTVETACTATSREKDATCHSGDEQSEFPCFPDLAPSSVAALGSPFRSACDARGGTAFFPFLEERRGCFPVSAGSIEKAQETQSCASPQWVLPRKEKPAREKVDASLSELRACLSRATAAVGAGDGARRQRRTNSADETERGSRGRREEASTQTGTAEREEMRQQWAEEKTSVRANARGDHRDLQNSEQEDVWKGEKEEDPWIRERGERREGGDEDDFCRNWRRIVDPLGETESSYEVTYRGDSALVEVATTTGGDGEEDGRKESVFFKYCQGQEQFQ</sequence>
<feature type="compositionally biased region" description="Basic and acidic residues" evidence="1">
    <location>
        <begin position="905"/>
        <end position="915"/>
    </location>
</feature>
<evidence type="ECO:0000313" key="2">
    <source>
        <dbReference type="EMBL" id="KYK66720.1"/>
    </source>
</evidence>
<dbReference type="EMBL" id="AHZP02001621">
    <property type="protein sequence ID" value="KYK66720.1"/>
    <property type="molecule type" value="Genomic_DNA"/>
</dbReference>
<evidence type="ECO:0000256" key="1">
    <source>
        <dbReference type="SAM" id="MobiDB-lite"/>
    </source>
</evidence>
<organism evidence="2 3">
    <name type="scientific">Toxoplasma gondii TgCatPRC2</name>
    <dbReference type="NCBI Taxonomy" id="1130821"/>
    <lineage>
        <taxon>Eukaryota</taxon>
        <taxon>Sar</taxon>
        <taxon>Alveolata</taxon>
        <taxon>Apicomplexa</taxon>
        <taxon>Conoidasida</taxon>
        <taxon>Coccidia</taxon>
        <taxon>Eucoccidiorida</taxon>
        <taxon>Eimeriorina</taxon>
        <taxon>Sarcocystidae</taxon>
        <taxon>Toxoplasma</taxon>
    </lineage>
</organism>
<feature type="region of interest" description="Disordered" evidence="1">
    <location>
        <begin position="424"/>
        <end position="452"/>
    </location>
</feature>